<accession>A0A0F8YZ10</accession>
<organism evidence="1">
    <name type="scientific">marine sediment metagenome</name>
    <dbReference type="NCBI Taxonomy" id="412755"/>
    <lineage>
        <taxon>unclassified sequences</taxon>
        <taxon>metagenomes</taxon>
        <taxon>ecological metagenomes</taxon>
    </lineage>
</organism>
<gene>
    <name evidence="1" type="ORF">LCGC14_2760650</name>
</gene>
<proteinExistence type="predicted"/>
<protein>
    <submittedName>
        <fullName evidence="1">Uncharacterized protein</fullName>
    </submittedName>
</protein>
<dbReference type="EMBL" id="LAZR01050730">
    <property type="protein sequence ID" value="KKK86697.1"/>
    <property type="molecule type" value="Genomic_DNA"/>
</dbReference>
<comment type="caution">
    <text evidence="1">The sequence shown here is derived from an EMBL/GenBank/DDBJ whole genome shotgun (WGS) entry which is preliminary data.</text>
</comment>
<sequence length="61" mass="6366">MATLTISVGTTVINTLVDTDAEIQTALRNFSSSIATVEGFSMVPISNTKSKLVVAYTNGDA</sequence>
<dbReference type="AlphaFoldDB" id="A0A0F8YZ10"/>
<name>A0A0F8YZ10_9ZZZZ</name>
<reference evidence="1" key="1">
    <citation type="journal article" date="2015" name="Nature">
        <title>Complex archaea that bridge the gap between prokaryotes and eukaryotes.</title>
        <authorList>
            <person name="Spang A."/>
            <person name="Saw J.H."/>
            <person name="Jorgensen S.L."/>
            <person name="Zaremba-Niedzwiedzka K."/>
            <person name="Martijn J."/>
            <person name="Lind A.E."/>
            <person name="van Eijk R."/>
            <person name="Schleper C."/>
            <person name="Guy L."/>
            <person name="Ettema T.J."/>
        </authorList>
    </citation>
    <scope>NUCLEOTIDE SEQUENCE</scope>
</reference>
<evidence type="ECO:0000313" key="1">
    <source>
        <dbReference type="EMBL" id="KKK86697.1"/>
    </source>
</evidence>